<evidence type="ECO:0000256" key="1">
    <source>
        <dbReference type="SAM" id="MobiDB-lite"/>
    </source>
</evidence>
<protein>
    <submittedName>
        <fullName evidence="2">Uncharacterized protein</fullName>
    </submittedName>
</protein>
<evidence type="ECO:0000313" key="3">
    <source>
        <dbReference type="Proteomes" id="UP001341281"/>
    </source>
</evidence>
<proteinExistence type="predicted"/>
<feature type="region of interest" description="Disordered" evidence="1">
    <location>
        <begin position="1"/>
        <end position="28"/>
    </location>
</feature>
<dbReference type="EMBL" id="CP144746">
    <property type="protein sequence ID" value="WVZ58126.1"/>
    <property type="molecule type" value="Genomic_DNA"/>
</dbReference>
<gene>
    <name evidence="2" type="ORF">U9M48_008430</name>
</gene>
<keyword evidence="3" id="KW-1185">Reference proteome</keyword>
<accession>A0AAQ3SNZ0</accession>
<sequence>MAPDVLKPANSSDPCIPRPSPLHPQADLRIPGQQPLIRVSQVSVRILLYQSAVRIQYADEYVVDACPASTVTNPPQYQQANCFQEY</sequence>
<evidence type="ECO:0000313" key="2">
    <source>
        <dbReference type="EMBL" id="WVZ58126.1"/>
    </source>
</evidence>
<dbReference type="AlphaFoldDB" id="A0AAQ3SNZ0"/>
<reference evidence="2 3" key="1">
    <citation type="submission" date="2024-02" db="EMBL/GenBank/DDBJ databases">
        <title>High-quality chromosome-scale genome assembly of Pensacola bahiagrass (Paspalum notatum Flugge var. saurae).</title>
        <authorList>
            <person name="Vega J.M."/>
            <person name="Podio M."/>
            <person name="Orjuela J."/>
            <person name="Siena L.A."/>
            <person name="Pessino S.C."/>
            <person name="Combes M.C."/>
            <person name="Mariac C."/>
            <person name="Albertini E."/>
            <person name="Pupilli F."/>
            <person name="Ortiz J.P.A."/>
            <person name="Leblanc O."/>
        </authorList>
    </citation>
    <scope>NUCLEOTIDE SEQUENCE [LARGE SCALE GENOMIC DNA]</scope>
    <source>
        <strain evidence="2">R1</strain>
        <tissue evidence="2">Leaf</tissue>
    </source>
</reference>
<dbReference type="Proteomes" id="UP001341281">
    <property type="component" value="Chromosome 02"/>
</dbReference>
<name>A0AAQ3SNZ0_PASNO</name>
<organism evidence="2 3">
    <name type="scientific">Paspalum notatum var. saurae</name>
    <dbReference type="NCBI Taxonomy" id="547442"/>
    <lineage>
        <taxon>Eukaryota</taxon>
        <taxon>Viridiplantae</taxon>
        <taxon>Streptophyta</taxon>
        <taxon>Embryophyta</taxon>
        <taxon>Tracheophyta</taxon>
        <taxon>Spermatophyta</taxon>
        <taxon>Magnoliopsida</taxon>
        <taxon>Liliopsida</taxon>
        <taxon>Poales</taxon>
        <taxon>Poaceae</taxon>
        <taxon>PACMAD clade</taxon>
        <taxon>Panicoideae</taxon>
        <taxon>Andropogonodae</taxon>
        <taxon>Paspaleae</taxon>
        <taxon>Paspalinae</taxon>
        <taxon>Paspalum</taxon>
    </lineage>
</organism>